<evidence type="ECO:0000313" key="2">
    <source>
        <dbReference type="Proteomes" id="UP000008037"/>
    </source>
</evidence>
<dbReference type="HOGENOM" id="CLU_2461865_0_0_2"/>
<dbReference type="BioCyc" id="CNIT1237085:G1324-1390-MONOMER"/>
<gene>
    <name evidence="1" type="ordered locus">Ngar_c13920</name>
</gene>
<dbReference type="EMBL" id="CP002408">
    <property type="protein sequence ID" value="AFU58329.1"/>
    <property type="molecule type" value="Genomic_DNA"/>
</dbReference>
<dbReference type="InParanoid" id="K0IMW4"/>
<proteinExistence type="predicted"/>
<dbReference type="STRING" id="1237085.Ngar_c13920"/>
<accession>K0IMW4</accession>
<dbReference type="Proteomes" id="UP000008037">
    <property type="component" value="Chromosome"/>
</dbReference>
<dbReference type="KEGG" id="nga:Ngar_c13920"/>
<organism evidence="1 2">
    <name type="scientific">Nitrososphaera gargensis (strain Ga9.2)</name>
    <dbReference type="NCBI Taxonomy" id="1237085"/>
    <lineage>
        <taxon>Archaea</taxon>
        <taxon>Nitrososphaerota</taxon>
        <taxon>Nitrososphaeria</taxon>
        <taxon>Nitrososphaerales</taxon>
        <taxon>Nitrososphaeraceae</taxon>
        <taxon>Nitrososphaera</taxon>
    </lineage>
</organism>
<keyword evidence="2" id="KW-1185">Reference proteome</keyword>
<dbReference type="AlphaFoldDB" id="K0IMW4"/>
<protein>
    <submittedName>
        <fullName evidence="1">Uncharacterized protein</fullName>
    </submittedName>
</protein>
<evidence type="ECO:0000313" key="1">
    <source>
        <dbReference type="EMBL" id="AFU58329.1"/>
    </source>
</evidence>
<reference evidence="1 2" key="1">
    <citation type="journal article" date="2012" name="Environ. Microbiol.">
        <title>The genome of the ammonia-oxidizing Candidatus Nitrososphaera gargensis: insights into metabolic versatility and environmental adaptations.</title>
        <authorList>
            <person name="Spang A."/>
            <person name="Poehlein A."/>
            <person name="Offre P."/>
            <person name="Zumbragel S."/>
            <person name="Haider S."/>
            <person name="Rychlik N."/>
            <person name="Nowka B."/>
            <person name="Schmeisser C."/>
            <person name="Lebedeva E.V."/>
            <person name="Rattei T."/>
            <person name="Bohm C."/>
            <person name="Schmid M."/>
            <person name="Galushko A."/>
            <person name="Hatzenpichler R."/>
            <person name="Weinmaier T."/>
            <person name="Daniel R."/>
            <person name="Schleper C."/>
            <person name="Spieck E."/>
            <person name="Streit W."/>
            <person name="Wagner M."/>
        </authorList>
    </citation>
    <scope>NUCLEOTIDE SEQUENCE [LARGE SCALE GENOMIC DNA]</scope>
    <source>
        <strain evidence="2">Ga9.2</strain>
    </source>
</reference>
<name>K0IMW4_NITGG</name>
<sequence>MMLYDLQADTKKAPPILIRGRVSLDFRINGGVSQVIIDYEYYPSNDTLNYVDVRYTNNKLKSKVEGDPTMMRNIDSYLRRLLAQNPPA</sequence>